<dbReference type="Proteomes" id="UP000217154">
    <property type="component" value="Chromosome"/>
</dbReference>
<dbReference type="KEGG" id="vbo:CKY39_12285"/>
<evidence type="ECO:0008006" key="3">
    <source>
        <dbReference type="Google" id="ProtNLM"/>
    </source>
</evidence>
<reference evidence="1 2" key="1">
    <citation type="submission" date="2017-09" db="EMBL/GenBank/DDBJ databases">
        <title>The diverse metabolic capabilities of V. boronicumulans make it an excellent choice for continued studies on novel biodegradation.</title>
        <authorList>
            <person name="Sun S."/>
        </authorList>
    </citation>
    <scope>NUCLEOTIDE SEQUENCE [LARGE SCALE GENOMIC DNA]</scope>
    <source>
        <strain evidence="1 2">J1</strain>
    </source>
</reference>
<organism evidence="1 2">
    <name type="scientific">Variovorax boronicumulans</name>
    <dbReference type="NCBI Taxonomy" id="436515"/>
    <lineage>
        <taxon>Bacteria</taxon>
        <taxon>Pseudomonadati</taxon>
        <taxon>Pseudomonadota</taxon>
        <taxon>Betaproteobacteria</taxon>
        <taxon>Burkholderiales</taxon>
        <taxon>Comamonadaceae</taxon>
        <taxon>Variovorax</taxon>
    </lineage>
</organism>
<gene>
    <name evidence="1" type="ORF">CKY39_12285</name>
</gene>
<evidence type="ECO:0000313" key="1">
    <source>
        <dbReference type="EMBL" id="ATA53910.1"/>
    </source>
</evidence>
<sequence length="177" mass="18780">MGVGITQAEFAALVGVSEAKASQLVGEGVIERGQTAHAWLLAYCERLREVAAGRASVEAGGLDLVQERARLARSQREAQDIKNAVARGEFAPIGLLADVLGMASSAVVDRFEQLEGALRKACPELPDEAKATVQQVIANARNEWIRATEKLVVLELDRLASDDDGSAEDALGEEAGQ</sequence>
<protein>
    <recommendedName>
        <fullName evidence="3">DNA packaging Nu1</fullName>
    </recommendedName>
</protein>
<accession>A0A250DHT2</accession>
<proteinExistence type="predicted"/>
<evidence type="ECO:0000313" key="2">
    <source>
        <dbReference type="Proteomes" id="UP000217154"/>
    </source>
</evidence>
<dbReference type="RefSeq" id="WP_095744651.1">
    <property type="nucleotide sequence ID" value="NZ_CP023284.1"/>
</dbReference>
<dbReference type="EMBL" id="CP023284">
    <property type="protein sequence ID" value="ATA53910.1"/>
    <property type="molecule type" value="Genomic_DNA"/>
</dbReference>
<dbReference type="AlphaFoldDB" id="A0A250DHT2"/>
<name>A0A250DHT2_9BURK</name>